<organism evidence="2">
    <name type="scientific">Reclinomonas americana ATCC 50284</name>
    <dbReference type="NCBI Taxonomy" id="1295595"/>
    <lineage>
        <taxon>Eukaryota</taxon>
        <taxon>Discoba</taxon>
        <taxon>Jakobida</taxon>
        <taxon>Histionina</taxon>
        <taxon>Histionidae</taxon>
        <taxon>Reclinomonas</taxon>
    </lineage>
</organism>
<keyword evidence="1" id="KW-0813">Transport</keyword>
<feature type="transmembrane region" description="Helical" evidence="1">
    <location>
        <begin position="31"/>
        <end position="48"/>
    </location>
</feature>
<feature type="transmembrane region" description="Helical" evidence="1">
    <location>
        <begin position="151"/>
        <end position="175"/>
    </location>
</feature>
<keyword evidence="1" id="KW-0249">Electron transport</keyword>
<keyword evidence="1" id="KW-0679">Respiratory chain</keyword>
<feature type="transmembrane region" description="Helical" evidence="1">
    <location>
        <begin position="90"/>
        <end position="109"/>
    </location>
</feature>
<dbReference type="Gene3D" id="1.20.120.1200">
    <property type="entry name" value="NADH-ubiquinone/plastoquinone oxidoreductase chain 6, subunit NuoJ"/>
    <property type="match status" value="1"/>
</dbReference>
<keyword evidence="1" id="KW-1278">Translocase</keyword>
<comment type="function">
    <text evidence="1">Core subunit of the mitochondrial membrane respiratory chain NADH dehydrogenase (Complex I) which catalyzes electron transfer from NADH through the respiratory chain, using ubiquinone as an electron acceptor. Essential for the catalytic activity and assembly of complex I.</text>
</comment>
<dbReference type="Pfam" id="PF00499">
    <property type="entry name" value="Oxidored_q3"/>
    <property type="match status" value="1"/>
</dbReference>
<dbReference type="EC" id="7.1.1.2" evidence="1"/>
<reference evidence="2" key="2">
    <citation type="journal article" date="2006" name="RNA">
        <title>Hybrid E. coli--Mitochondrial ribonuclease P RNAs are catalytically active.</title>
        <authorList>
            <person name="Seif E."/>
            <person name="Cadieux A."/>
            <person name="Lang B.F."/>
        </authorList>
    </citation>
    <scope>NUCLEOTIDE SEQUENCE</scope>
    <source>
        <strain evidence="2">ATCC 50284</strain>
    </source>
</reference>
<protein>
    <recommendedName>
        <fullName evidence="1">NADH-ubiquinone oxidoreductase chain 6</fullName>
        <ecNumber evidence="1">7.1.1.2</ecNumber>
    </recommendedName>
</protein>
<proteinExistence type="inferred from homology"/>
<comment type="similarity">
    <text evidence="1">Belongs to the complex I subunit 6 family.</text>
</comment>
<dbReference type="AlphaFoldDB" id="M4QE90"/>
<feature type="transmembrane region" description="Helical" evidence="1">
    <location>
        <begin position="54"/>
        <end position="78"/>
    </location>
</feature>
<evidence type="ECO:0000256" key="1">
    <source>
        <dbReference type="RuleBase" id="RU004430"/>
    </source>
</evidence>
<keyword evidence="1" id="KW-0830">Ubiquinone</keyword>
<keyword evidence="1" id="KW-0472">Membrane</keyword>
<dbReference type="NCBIfam" id="NF005164">
    <property type="entry name" value="PRK06638.1-4"/>
    <property type="match status" value="1"/>
</dbReference>
<dbReference type="PANTHER" id="PTHR33269:SF17">
    <property type="entry name" value="NADH-UBIQUINONE OXIDOREDUCTASE CHAIN 6"/>
    <property type="match status" value="1"/>
</dbReference>
<reference evidence="2" key="1">
    <citation type="journal article" date="2004" name="RNA">
        <title>Mitochondrial 3' tRNA editing in the jakobid Seculamonas ecuadoriensis: a novel mechanism and implications for tRNA processing.</title>
        <authorList>
            <person name="Leigh J."/>
            <person name="Lang B.F."/>
        </authorList>
    </citation>
    <scope>NUCLEOTIDE SEQUENCE</scope>
    <source>
        <strain evidence="2">ATCC 50284</strain>
    </source>
</reference>
<comment type="subcellular location">
    <subcellularLocation>
        <location evidence="1">Mitochondrion membrane</location>
        <topology evidence="1">Multi-pass membrane protein</topology>
    </subcellularLocation>
</comment>
<comment type="catalytic activity">
    <reaction evidence="1">
        <text>a ubiquinone + NADH + 5 H(+)(in) = a ubiquinol + NAD(+) + 4 H(+)(out)</text>
        <dbReference type="Rhea" id="RHEA:29091"/>
        <dbReference type="Rhea" id="RHEA-COMP:9565"/>
        <dbReference type="Rhea" id="RHEA-COMP:9566"/>
        <dbReference type="ChEBI" id="CHEBI:15378"/>
        <dbReference type="ChEBI" id="CHEBI:16389"/>
        <dbReference type="ChEBI" id="CHEBI:17976"/>
        <dbReference type="ChEBI" id="CHEBI:57540"/>
        <dbReference type="ChEBI" id="CHEBI:57945"/>
        <dbReference type="EC" id="7.1.1.2"/>
    </reaction>
</comment>
<evidence type="ECO:0000313" key="2">
    <source>
        <dbReference type="EMBL" id="AGH24425.1"/>
    </source>
</evidence>
<keyword evidence="1" id="KW-1133">Transmembrane helix</keyword>
<dbReference type="InterPro" id="IPR042106">
    <property type="entry name" value="Nuo/plastoQ_OxRdtase_6_NuoJ"/>
</dbReference>
<keyword evidence="1" id="KW-0520">NAD</keyword>
<geneLocation type="mitochondrion" evidence="2"/>
<dbReference type="PANTHER" id="PTHR33269">
    <property type="entry name" value="NADH-UBIQUINONE OXIDOREDUCTASE CHAIN 6"/>
    <property type="match status" value="1"/>
</dbReference>
<keyword evidence="1" id="KW-0812">Transmembrane</keyword>
<accession>M4QE90</accession>
<dbReference type="EMBL" id="KC353358">
    <property type="protein sequence ID" value="AGH24425.1"/>
    <property type="molecule type" value="Genomic_DNA"/>
</dbReference>
<reference evidence="2" key="3">
    <citation type="journal article" date="2013" name="Genome Biol. Evol.">
        <title>Strikingly bacteria-like and gene-rich mitochondrial genomes throughout jakobid protists.</title>
        <authorList>
            <person name="Burger G."/>
            <person name="Gray M.W."/>
            <person name="Forget L."/>
            <person name="Lang B.F."/>
        </authorList>
    </citation>
    <scope>NUCLEOTIDE SEQUENCE</scope>
    <source>
        <strain evidence="2">ATCC 50284</strain>
    </source>
</reference>
<keyword evidence="1 2" id="KW-0496">Mitochondrion</keyword>
<dbReference type="InterPro" id="IPR001457">
    <property type="entry name" value="NADH_UbQ/plastoQ_OxRdtase_su6"/>
</dbReference>
<feature type="transmembrane region" description="Helical" evidence="1">
    <location>
        <begin position="6"/>
        <end position="24"/>
    </location>
</feature>
<gene>
    <name evidence="2" type="primary">nad6</name>
</gene>
<dbReference type="GO" id="GO:0031966">
    <property type="term" value="C:mitochondrial membrane"/>
    <property type="evidence" value="ECO:0007669"/>
    <property type="project" value="UniProtKB-SubCell"/>
</dbReference>
<sequence length="205" mass="23144">MTIEILFYFFSFLALSSATFVIASSNSIHSVLFLVLVFCTTSALLILIEAEFIAMVFIMVYVGAIAVLFLFVVMMLNVRLVQFNTSMLKYLPLGGVIGLIFLLELFLIIDSDLIPLFGLNIEQNATVFQWADKINAVTNVEAIGKILYTHYFYLFLVAGMILLVAMIGAIVLTMYKRVGVRRQDINEQLSRDFKETIRLTSPIKK</sequence>
<dbReference type="GO" id="GO:0008137">
    <property type="term" value="F:NADH dehydrogenase (ubiquinone) activity"/>
    <property type="evidence" value="ECO:0007669"/>
    <property type="project" value="UniProtKB-UniRule"/>
</dbReference>
<keyword evidence="2" id="KW-0560">Oxidoreductase</keyword>
<name>M4QE90_RECAM</name>
<dbReference type="GO" id="GO:0016491">
    <property type="term" value="F:oxidoreductase activity"/>
    <property type="evidence" value="ECO:0007669"/>
    <property type="project" value="UniProtKB-KW"/>
</dbReference>